<proteinExistence type="predicted"/>
<keyword evidence="1" id="KW-0732">Signal</keyword>
<comment type="caution">
    <text evidence="2">The sequence shown here is derived from an EMBL/GenBank/DDBJ whole genome shotgun (WGS) entry which is preliminary data.</text>
</comment>
<reference evidence="2" key="1">
    <citation type="submission" date="2021-10" db="EMBL/GenBank/DDBJ databases">
        <title>Roseicella aerolatum sp. nov., isolated from aerosols of e-waste dismantling site.</title>
        <authorList>
            <person name="Qin T."/>
        </authorList>
    </citation>
    <scope>NUCLEOTIDE SEQUENCE</scope>
    <source>
        <strain evidence="2">GB24</strain>
    </source>
</reference>
<evidence type="ECO:0000313" key="2">
    <source>
        <dbReference type="EMBL" id="MCB4823544.1"/>
    </source>
</evidence>
<evidence type="ECO:0000256" key="1">
    <source>
        <dbReference type="SAM" id="SignalP"/>
    </source>
</evidence>
<dbReference type="EMBL" id="JAJAQI010000028">
    <property type="protein sequence ID" value="MCB4823544.1"/>
    <property type="molecule type" value="Genomic_DNA"/>
</dbReference>
<keyword evidence="3" id="KW-1185">Reference proteome</keyword>
<accession>A0A9X1IG64</accession>
<dbReference type="RefSeq" id="WP_226610398.1">
    <property type="nucleotide sequence ID" value="NZ_JAJAQI010000028.1"/>
</dbReference>
<dbReference type="AlphaFoldDB" id="A0A9X1IG64"/>
<dbReference type="Proteomes" id="UP001139311">
    <property type="component" value="Unassembled WGS sequence"/>
</dbReference>
<organism evidence="2 3">
    <name type="scientific">Roseicella aerolata</name>
    <dbReference type="NCBI Taxonomy" id="2883479"/>
    <lineage>
        <taxon>Bacteria</taxon>
        <taxon>Pseudomonadati</taxon>
        <taxon>Pseudomonadota</taxon>
        <taxon>Alphaproteobacteria</taxon>
        <taxon>Acetobacterales</taxon>
        <taxon>Roseomonadaceae</taxon>
        <taxon>Roseicella</taxon>
    </lineage>
</organism>
<feature type="chain" id="PRO_5040727409" evidence="1">
    <location>
        <begin position="24"/>
        <end position="100"/>
    </location>
</feature>
<sequence length="100" mass="10001">MSPTLRPLGLLAALLLPSLAAQAQGTTRGSGAQMSVGAIVLPPSCWNGQTLSSAEQAGCAAAISAARQAGLSLPPAAATYPPAVTTETDAQGNVRILRLY</sequence>
<feature type="signal peptide" evidence="1">
    <location>
        <begin position="1"/>
        <end position="23"/>
    </location>
</feature>
<name>A0A9X1IG64_9PROT</name>
<protein>
    <submittedName>
        <fullName evidence="2">Uncharacterized protein</fullName>
    </submittedName>
</protein>
<evidence type="ECO:0000313" key="3">
    <source>
        <dbReference type="Proteomes" id="UP001139311"/>
    </source>
</evidence>
<gene>
    <name evidence="2" type="ORF">LHA35_17580</name>
</gene>